<dbReference type="InterPro" id="IPR052837">
    <property type="entry name" value="Mitoribosomal_bS21"/>
</dbReference>
<keyword evidence="2" id="KW-0689">Ribosomal protein</keyword>
<proteinExistence type="inferred from homology"/>
<dbReference type="GO" id="GO:0005763">
    <property type="term" value="C:mitochondrial small ribosomal subunit"/>
    <property type="evidence" value="ECO:0007669"/>
    <property type="project" value="TreeGrafter"/>
</dbReference>
<gene>
    <name evidence="5" type="ORF">PV04_05688</name>
</gene>
<feature type="compositionally biased region" description="Polar residues" evidence="4">
    <location>
        <begin position="18"/>
        <end position="29"/>
    </location>
</feature>
<protein>
    <recommendedName>
        <fullName evidence="7">Ribosomal protein S21</fullName>
    </recommendedName>
</protein>
<dbReference type="Pfam" id="PF01165">
    <property type="entry name" value="Ribosomal_S21"/>
    <property type="match status" value="1"/>
</dbReference>
<evidence type="ECO:0000313" key="5">
    <source>
        <dbReference type="EMBL" id="KIW66352.1"/>
    </source>
</evidence>
<evidence type="ECO:0000256" key="3">
    <source>
        <dbReference type="ARBA" id="ARBA00023274"/>
    </source>
</evidence>
<sequence>MNTSRTLQRCTRYTHASQLFTSSNHSRTGTLHAAQQPRQQHPRSFSLTSCNLQNGNSSSNANLNTTSSTTSKRPPPANKPLNNDFMQSLIRETRAREPTRTQSQASSDNPSSGLNDILRIARNAAPGQPHPRTYNPTTTVNSVLNSLGDELHSPAGRSISLRLRPTLGRTVDGLHGDPTRGFRQLERKCMENNVKGDMRSQEKHIRRGQRRKNIRILRWRRLFMQGFKAELATIHRMRRQGW</sequence>
<comment type="similarity">
    <text evidence="1">Belongs to the bacterial ribosomal protein bS21 family.</text>
</comment>
<keyword evidence="6" id="KW-1185">Reference proteome</keyword>
<evidence type="ECO:0008006" key="7">
    <source>
        <dbReference type="Google" id="ProtNLM"/>
    </source>
</evidence>
<evidence type="ECO:0000256" key="1">
    <source>
        <dbReference type="ARBA" id="ARBA00006640"/>
    </source>
</evidence>
<feature type="compositionally biased region" description="Polar residues" evidence="4">
    <location>
        <begin position="36"/>
        <end position="50"/>
    </location>
</feature>
<dbReference type="EMBL" id="KN846959">
    <property type="protein sequence ID" value="KIW66352.1"/>
    <property type="molecule type" value="Genomic_DNA"/>
</dbReference>
<dbReference type="Proteomes" id="UP000054266">
    <property type="component" value="Unassembled WGS sequence"/>
</dbReference>
<dbReference type="PANTHER" id="PTHR41237:SF1">
    <property type="entry name" value="SMALL RIBOSOMAL SUBUNIT PROTEIN BS21M"/>
    <property type="match status" value="1"/>
</dbReference>
<organism evidence="5 6">
    <name type="scientific">Phialophora macrospora</name>
    <dbReference type="NCBI Taxonomy" id="1851006"/>
    <lineage>
        <taxon>Eukaryota</taxon>
        <taxon>Fungi</taxon>
        <taxon>Dikarya</taxon>
        <taxon>Ascomycota</taxon>
        <taxon>Pezizomycotina</taxon>
        <taxon>Eurotiomycetes</taxon>
        <taxon>Chaetothyriomycetidae</taxon>
        <taxon>Chaetothyriales</taxon>
        <taxon>Herpotrichiellaceae</taxon>
        <taxon>Phialophora</taxon>
    </lineage>
</organism>
<name>A0A0D2DW56_9EURO</name>
<dbReference type="InterPro" id="IPR001911">
    <property type="entry name" value="Ribosomal_bS21"/>
</dbReference>
<dbReference type="STRING" id="5601.A0A0D2DW56"/>
<feature type="region of interest" description="Disordered" evidence="4">
    <location>
        <begin position="18"/>
        <end position="83"/>
    </location>
</feature>
<feature type="region of interest" description="Disordered" evidence="4">
    <location>
        <begin position="95"/>
        <end position="114"/>
    </location>
</feature>
<keyword evidence="3" id="KW-0687">Ribonucleoprotein</keyword>
<feature type="compositionally biased region" description="Polar residues" evidence="4">
    <location>
        <begin position="100"/>
        <end position="114"/>
    </location>
</feature>
<feature type="compositionally biased region" description="Low complexity" evidence="4">
    <location>
        <begin position="51"/>
        <end position="71"/>
    </location>
</feature>
<dbReference type="PANTHER" id="PTHR41237">
    <property type="entry name" value="37S RIBOSOMAL PROTEIN MRP21, MITOCHONDRIAL"/>
    <property type="match status" value="1"/>
</dbReference>
<evidence type="ECO:0000313" key="6">
    <source>
        <dbReference type="Proteomes" id="UP000054266"/>
    </source>
</evidence>
<dbReference type="GO" id="GO:0003735">
    <property type="term" value="F:structural constituent of ribosome"/>
    <property type="evidence" value="ECO:0007669"/>
    <property type="project" value="InterPro"/>
</dbReference>
<dbReference type="HOGENOM" id="CLU_079402_0_0_1"/>
<evidence type="ECO:0000256" key="4">
    <source>
        <dbReference type="SAM" id="MobiDB-lite"/>
    </source>
</evidence>
<dbReference type="GO" id="GO:0070124">
    <property type="term" value="P:mitochondrial translational initiation"/>
    <property type="evidence" value="ECO:0007669"/>
    <property type="project" value="TreeGrafter"/>
</dbReference>
<dbReference type="AlphaFoldDB" id="A0A0D2DW56"/>
<evidence type="ECO:0000256" key="2">
    <source>
        <dbReference type="ARBA" id="ARBA00022980"/>
    </source>
</evidence>
<reference evidence="5 6" key="1">
    <citation type="submission" date="2015-01" db="EMBL/GenBank/DDBJ databases">
        <title>The Genome Sequence of Capronia semiimmersa CBS27337.</title>
        <authorList>
            <consortium name="The Broad Institute Genomics Platform"/>
            <person name="Cuomo C."/>
            <person name="de Hoog S."/>
            <person name="Gorbushina A."/>
            <person name="Stielow B."/>
            <person name="Teixiera M."/>
            <person name="Abouelleil A."/>
            <person name="Chapman S.B."/>
            <person name="Priest M."/>
            <person name="Young S.K."/>
            <person name="Wortman J."/>
            <person name="Nusbaum C."/>
            <person name="Birren B."/>
        </authorList>
    </citation>
    <scope>NUCLEOTIDE SEQUENCE [LARGE SCALE GENOMIC DNA]</scope>
    <source>
        <strain evidence="5 6">CBS 27337</strain>
    </source>
</reference>
<accession>A0A0D2DW56</accession>